<gene>
    <name evidence="1" type="ORF">SAMN04489740_4278</name>
</gene>
<accession>A0A1H5PGB9</accession>
<evidence type="ECO:0000313" key="2">
    <source>
        <dbReference type="Proteomes" id="UP000182725"/>
    </source>
</evidence>
<name>A0A1H5PGB9_9MICC</name>
<organism evidence="1 2">
    <name type="scientific">Arthrobacter alpinus</name>
    <dbReference type="NCBI Taxonomy" id="656366"/>
    <lineage>
        <taxon>Bacteria</taxon>
        <taxon>Bacillati</taxon>
        <taxon>Actinomycetota</taxon>
        <taxon>Actinomycetes</taxon>
        <taxon>Micrococcales</taxon>
        <taxon>Micrococcaceae</taxon>
        <taxon>Arthrobacter</taxon>
    </lineage>
</organism>
<sequence>MSRRGCLEPGSGRVFTHRAGGAQGWIFRRLIQFRWIARGTYLPIRRRVLRNLLRQGVERHDPRRHDKKPKADVRGELSALPGCQLANVALPVIIFFPHTPHNRRRRVLFGRGYAYRKLRSDREIEMTGKFLRLGAAVQFRVWGVFIVAADWEDRGLDRDIILKEQLCAHICKG</sequence>
<proteinExistence type="predicted"/>
<dbReference type="EMBL" id="FNTV01000002">
    <property type="protein sequence ID" value="SEF12714.1"/>
    <property type="molecule type" value="Genomic_DNA"/>
</dbReference>
<protein>
    <submittedName>
        <fullName evidence="1">Uncharacterized protein</fullName>
    </submittedName>
</protein>
<reference evidence="1 2" key="1">
    <citation type="submission" date="2016-10" db="EMBL/GenBank/DDBJ databases">
        <authorList>
            <person name="de Groot N.N."/>
        </authorList>
    </citation>
    <scope>NUCLEOTIDE SEQUENCE [LARGE SCALE GENOMIC DNA]</scope>
    <source>
        <strain evidence="1 2">DSM 22274</strain>
    </source>
</reference>
<dbReference type="Proteomes" id="UP000182725">
    <property type="component" value="Unassembled WGS sequence"/>
</dbReference>
<dbReference type="AlphaFoldDB" id="A0A1H5PGB9"/>
<evidence type="ECO:0000313" key="1">
    <source>
        <dbReference type="EMBL" id="SEF12714.1"/>
    </source>
</evidence>